<sequence>MGSFDIQQLGVTFNVRKSGVDNVLPINLFLYNVIALEHGGNALSDGNVGQNLTNESIVQQNDVLVQDLDVAREQLEVLSKQYGELEAKSKADIKVLVKEVKYLHSSQKELKKEFSESIKEKCDAEVVSVHMFHTIFFLLAVHTKLCPLEV</sequence>
<dbReference type="PANTHER" id="PTHR46856:SF1">
    <property type="entry name" value="PX DOMAIN-CONTAINING PROTEIN EREL1-RELATED"/>
    <property type="match status" value="1"/>
</dbReference>
<dbReference type="InterPro" id="IPR044588">
    <property type="entry name" value="EREX-like"/>
</dbReference>
<gene>
    <name evidence="2" type="ORF">TSUD_315250</name>
</gene>
<dbReference type="AlphaFoldDB" id="A0A2Z6MEZ8"/>
<keyword evidence="1" id="KW-0175">Coiled coil</keyword>
<reference evidence="3" key="1">
    <citation type="journal article" date="2017" name="Front. Plant Sci.">
        <title>Climate Clever Clovers: New Paradigm to Reduce the Environmental Footprint of Ruminants by Breeding Low Methanogenic Forages Utilizing Haplotype Variation.</title>
        <authorList>
            <person name="Kaur P."/>
            <person name="Appels R."/>
            <person name="Bayer P.E."/>
            <person name="Keeble-Gagnere G."/>
            <person name="Wang J."/>
            <person name="Hirakawa H."/>
            <person name="Shirasawa K."/>
            <person name="Vercoe P."/>
            <person name="Stefanova K."/>
            <person name="Durmic Z."/>
            <person name="Nichols P."/>
            <person name="Revell C."/>
            <person name="Isobe S.N."/>
            <person name="Edwards D."/>
            <person name="Erskine W."/>
        </authorList>
    </citation>
    <scope>NUCLEOTIDE SEQUENCE [LARGE SCALE GENOMIC DNA]</scope>
    <source>
        <strain evidence="3">cv. Daliak</strain>
    </source>
</reference>
<evidence type="ECO:0000313" key="2">
    <source>
        <dbReference type="EMBL" id="GAU31316.1"/>
    </source>
</evidence>
<feature type="coiled-coil region" evidence="1">
    <location>
        <begin position="61"/>
        <end position="88"/>
    </location>
</feature>
<dbReference type="OrthoDB" id="1751379at2759"/>
<keyword evidence="3" id="KW-1185">Reference proteome</keyword>
<protein>
    <submittedName>
        <fullName evidence="2">Uncharacterized protein</fullName>
    </submittedName>
</protein>
<name>A0A2Z6MEZ8_TRISU</name>
<dbReference type="PANTHER" id="PTHR46856">
    <property type="entry name" value="PX DOMAIN-CONTAINING PROTEIN EREL1-RELATED"/>
    <property type="match status" value="1"/>
</dbReference>
<dbReference type="Proteomes" id="UP000242715">
    <property type="component" value="Unassembled WGS sequence"/>
</dbReference>
<proteinExistence type="predicted"/>
<accession>A0A2Z6MEZ8</accession>
<dbReference type="EMBL" id="DF973452">
    <property type="protein sequence ID" value="GAU31316.1"/>
    <property type="molecule type" value="Genomic_DNA"/>
</dbReference>
<evidence type="ECO:0000313" key="3">
    <source>
        <dbReference type="Proteomes" id="UP000242715"/>
    </source>
</evidence>
<dbReference type="GO" id="GO:0015031">
    <property type="term" value="P:protein transport"/>
    <property type="evidence" value="ECO:0007669"/>
    <property type="project" value="InterPro"/>
</dbReference>
<evidence type="ECO:0000256" key="1">
    <source>
        <dbReference type="SAM" id="Coils"/>
    </source>
</evidence>
<organism evidence="2 3">
    <name type="scientific">Trifolium subterraneum</name>
    <name type="common">Subterranean clover</name>
    <dbReference type="NCBI Taxonomy" id="3900"/>
    <lineage>
        <taxon>Eukaryota</taxon>
        <taxon>Viridiplantae</taxon>
        <taxon>Streptophyta</taxon>
        <taxon>Embryophyta</taxon>
        <taxon>Tracheophyta</taxon>
        <taxon>Spermatophyta</taxon>
        <taxon>Magnoliopsida</taxon>
        <taxon>eudicotyledons</taxon>
        <taxon>Gunneridae</taxon>
        <taxon>Pentapetalae</taxon>
        <taxon>rosids</taxon>
        <taxon>fabids</taxon>
        <taxon>Fabales</taxon>
        <taxon>Fabaceae</taxon>
        <taxon>Papilionoideae</taxon>
        <taxon>50 kb inversion clade</taxon>
        <taxon>NPAAA clade</taxon>
        <taxon>Hologalegina</taxon>
        <taxon>IRL clade</taxon>
        <taxon>Trifolieae</taxon>
        <taxon>Trifolium</taxon>
    </lineage>
</organism>